<evidence type="ECO:0000313" key="1">
    <source>
        <dbReference type="EMBL" id="KAJ9661132.1"/>
    </source>
</evidence>
<keyword evidence="2" id="KW-1185">Reference proteome</keyword>
<comment type="caution">
    <text evidence="1">The sequence shown here is derived from an EMBL/GenBank/DDBJ whole genome shotgun (WGS) entry which is preliminary data.</text>
</comment>
<gene>
    <name evidence="1" type="ORF">H2198_002076</name>
</gene>
<name>A0ACC3AEZ5_9EURO</name>
<organism evidence="1 2">
    <name type="scientific">Neophaeococcomyces mojaviensis</name>
    <dbReference type="NCBI Taxonomy" id="3383035"/>
    <lineage>
        <taxon>Eukaryota</taxon>
        <taxon>Fungi</taxon>
        <taxon>Dikarya</taxon>
        <taxon>Ascomycota</taxon>
        <taxon>Pezizomycotina</taxon>
        <taxon>Eurotiomycetes</taxon>
        <taxon>Chaetothyriomycetidae</taxon>
        <taxon>Chaetothyriales</taxon>
        <taxon>Chaetothyriales incertae sedis</taxon>
        <taxon>Neophaeococcomyces</taxon>
    </lineage>
</organism>
<sequence>MQQCRQHAVSKSPFRRTISSTHSLNNNPSLDPENFGKKLRISDDNSEPIPPWRLPKPELPSTTSRLNSLQAINNTAAAPTTNPYDFPRARDFPVPRYKHNPALKPGFLSFVKHRILRLPEPPNPHLTTKPAFNVLTNPYKARKQWPPILTQMSENQQFHYEKKFRRRLLNKTRNMRYDWDRWALFLRRFLIGFLIFYFAFVAEPPDPNTRVPPDGLRYWLYGQLRKGNEVGFWPGRVGGWIETQYQYYMVKHKKQWDPFNHDGWDESRPKNSLPRGATAAPALNRPLEYQEAEENEGI</sequence>
<reference evidence="1" key="1">
    <citation type="submission" date="2022-10" db="EMBL/GenBank/DDBJ databases">
        <title>Culturing micro-colonial fungi from biological soil crusts in the Mojave desert and describing Neophaeococcomyces mojavensis, and introducing the new genera and species Taxawa tesnikishii.</title>
        <authorList>
            <person name="Kurbessoian T."/>
            <person name="Stajich J.E."/>
        </authorList>
    </citation>
    <scope>NUCLEOTIDE SEQUENCE</scope>
    <source>
        <strain evidence="1">JES_112</strain>
    </source>
</reference>
<dbReference type="EMBL" id="JAPDRQ010000025">
    <property type="protein sequence ID" value="KAJ9661132.1"/>
    <property type="molecule type" value="Genomic_DNA"/>
</dbReference>
<proteinExistence type="predicted"/>
<dbReference type="Proteomes" id="UP001172386">
    <property type="component" value="Unassembled WGS sequence"/>
</dbReference>
<protein>
    <submittedName>
        <fullName evidence="1">Uncharacterized protein</fullName>
    </submittedName>
</protein>
<accession>A0ACC3AEZ5</accession>
<evidence type="ECO:0000313" key="2">
    <source>
        <dbReference type="Proteomes" id="UP001172386"/>
    </source>
</evidence>